<reference evidence="3 4" key="1">
    <citation type="submission" date="2013-03" db="EMBL/GenBank/DDBJ databases">
        <title>The Genome Sequence of Exophiala aquamarina CBS 119918.</title>
        <authorList>
            <consortium name="The Broad Institute Genomics Platform"/>
            <person name="Cuomo C."/>
            <person name="de Hoog S."/>
            <person name="Gorbushina A."/>
            <person name="Walker B."/>
            <person name="Young S.K."/>
            <person name="Zeng Q."/>
            <person name="Gargeya S."/>
            <person name="Fitzgerald M."/>
            <person name="Haas B."/>
            <person name="Abouelleil A."/>
            <person name="Allen A.W."/>
            <person name="Alvarado L."/>
            <person name="Arachchi H.M."/>
            <person name="Berlin A.M."/>
            <person name="Chapman S.B."/>
            <person name="Gainer-Dewar J."/>
            <person name="Goldberg J."/>
            <person name="Griggs A."/>
            <person name="Gujja S."/>
            <person name="Hansen M."/>
            <person name="Howarth C."/>
            <person name="Imamovic A."/>
            <person name="Ireland A."/>
            <person name="Larimer J."/>
            <person name="McCowan C."/>
            <person name="Murphy C."/>
            <person name="Pearson M."/>
            <person name="Poon T.W."/>
            <person name="Priest M."/>
            <person name="Roberts A."/>
            <person name="Saif S."/>
            <person name="Shea T."/>
            <person name="Sisk P."/>
            <person name="Sykes S."/>
            <person name="Wortman J."/>
            <person name="Nusbaum C."/>
            <person name="Birren B."/>
        </authorList>
    </citation>
    <scope>NUCLEOTIDE SEQUENCE [LARGE SCALE GENOMIC DNA]</scope>
    <source>
        <strain evidence="3 4">CBS 119918</strain>
    </source>
</reference>
<keyword evidence="1" id="KW-1133">Transmembrane helix</keyword>
<sequence length="361" mass="38889">MLSQAIVLREVEGLKGQVYYPLEKVAIEVRSPEGRELLVRVSAAAFNHRDLFSRKNLYPKITFGVPICCDGAGVVIRVGSGASPAWLNRRVIVNPGRGWDRDPDFPESPSGYTTLGASPAGTGTLQQYMLVDEKDVLLTPDHLSDVEAAALPAVGLTAWRAVIIKSRNVVPGRNILITGIGGGVALMAMSFALAAGCAVYVTSSSEEKLRRAKELGASAGVNYKKSGWEEELLALLPPERTKFDAILDGAGGDIMKTAVRLLKPAGVVVSYGMTLGPSTPFPMKAEMHLLDLVSASMGSRKEFADLMDCIRVHKIKPVISRIVNGLDDIEQIESLFDELQRGSQFGKLVVKLDNKDASSKL</sequence>
<dbReference type="RefSeq" id="XP_013255672.1">
    <property type="nucleotide sequence ID" value="XM_013400218.1"/>
</dbReference>
<comment type="caution">
    <text evidence="3">The sequence shown here is derived from an EMBL/GenBank/DDBJ whole genome shotgun (WGS) entry which is preliminary data.</text>
</comment>
<dbReference type="GO" id="GO:0016491">
    <property type="term" value="F:oxidoreductase activity"/>
    <property type="evidence" value="ECO:0007669"/>
    <property type="project" value="InterPro"/>
</dbReference>
<feature type="domain" description="Enoyl reductase (ER)" evidence="2">
    <location>
        <begin position="13"/>
        <end position="350"/>
    </location>
</feature>
<keyword evidence="1" id="KW-0812">Transmembrane</keyword>
<dbReference type="CDD" id="cd05188">
    <property type="entry name" value="MDR"/>
    <property type="match status" value="1"/>
</dbReference>
<dbReference type="InterPro" id="IPR020843">
    <property type="entry name" value="ER"/>
</dbReference>
<dbReference type="FunFam" id="3.40.50.720:FF:000481">
    <property type="entry name" value="Alcohol dehydrogenase, variant"/>
    <property type="match status" value="1"/>
</dbReference>
<gene>
    <name evidence="3" type="ORF">A1O9_10990</name>
</gene>
<accession>A0A072P080</accession>
<dbReference type="OrthoDB" id="449487at2759"/>
<dbReference type="Pfam" id="PF08240">
    <property type="entry name" value="ADH_N"/>
    <property type="match status" value="1"/>
</dbReference>
<dbReference type="STRING" id="1182545.A0A072P080"/>
<dbReference type="PANTHER" id="PTHR45033:SF3">
    <property type="entry name" value="DEHYDROGENASE, PUTATIVE (AFU_ORTHOLOGUE AFUA_2G13270)-RELATED"/>
    <property type="match status" value="1"/>
</dbReference>
<proteinExistence type="predicted"/>
<dbReference type="InterPro" id="IPR013154">
    <property type="entry name" value="ADH-like_N"/>
</dbReference>
<keyword evidence="1" id="KW-0472">Membrane</keyword>
<dbReference type="InterPro" id="IPR036291">
    <property type="entry name" value="NAD(P)-bd_dom_sf"/>
</dbReference>
<dbReference type="InterPro" id="IPR011032">
    <property type="entry name" value="GroES-like_sf"/>
</dbReference>
<protein>
    <recommendedName>
        <fullName evidence="2">Enoyl reductase (ER) domain-containing protein</fullName>
    </recommendedName>
</protein>
<dbReference type="AlphaFoldDB" id="A0A072P080"/>
<dbReference type="Proteomes" id="UP000027920">
    <property type="component" value="Unassembled WGS sequence"/>
</dbReference>
<dbReference type="PANTHER" id="PTHR45033">
    <property type="match status" value="1"/>
</dbReference>
<name>A0A072P080_9EURO</name>
<dbReference type="InterPro" id="IPR052711">
    <property type="entry name" value="Zinc_ADH-like"/>
</dbReference>
<dbReference type="SUPFAM" id="SSF50129">
    <property type="entry name" value="GroES-like"/>
    <property type="match status" value="1"/>
</dbReference>
<dbReference type="EMBL" id="AMGV01000015">
    <property type="protein sequence ID" value="KEF53082.1"/>
    <property type="molecule type" value="Genomic_DNA"/>
</dbReference>
<dbReference type="HOGENOM" id="CLU_026673_3_4_1"/>
<keyword evidence="4" id="KW-1185">Reference proteome</keyword>
<dbReference type="Gene3D" id="3.90.180.10">
    <property type="entry name" value="Medium-chain alcohol dehydrogenases, catalytic domain"/>
    <property type="match status" value="1"/>
</dbReference>
<dbReference type="SUPFAM" id="SSF51735">
    <property type="entry name" value="NAD(P)-binding Rossmann-fold domains"/>
    <property type="match status" value="1"/>
</dbReference>
<dbReference type="GeneID" id="25285891"/>
<organism evidence="3 4">
    <name type="scientific">Exophiala aquamarina CBS 119918</name>
    <dbReference type="NCBI Taxonomy" id="1182545"/>
    <lineage>
        <taxon>Eukaryota</taxon>
        <taxon>Fungi</taxon>
        <taxon>Dikarya</taxon>
        <taxon>Ascomycota</taxon>
        <taxon>Pezizomycotina</taxon>
        <taxon>Eurotiomycetes</taxon>
        <taxon>Chaetothyriomycetidae</taxon>
        <taxon>Chaetothyriales</taxon>
        <taxon>Herpotrichiellaceae</taxon>
        <taxon>Exophiala</taxon>
    </lineage>
</organism>
<evidence type="ECO:0000313" key="3">
    <source>
        <dbReference type="EMBL" id="KEF53082.1"/>
    </source>
</evidence>
<dbReference type="VEuPathDB" id="FungiDB:A1O9_10990"/>
<dbReference type="Pfam" id="PF00107">
    <property type="entry name" value="ADH_zinc_N"/>
    <property type="match status" value="1"/>
</dbReference>
<evidence type="ECO:0000313" key="4">
    <source>
        <dbReference type="Proteomes" id="UP000027920"/>
    </source>
</evidence>
<evidence type="ECO:0000256" key="1">
    <source>
        <dbReference type="SAM" id="Phobius"/>
    </source>
</evidence>
<dbReference type="InterPro" id="IPR013149">
    <property type="entry name" value="ADH-like_C"/>
</dbReference>
<dbReference type="Gene3D" id="3.40.50.720">
    <property type="entry name" value="NAD(P)-binding Rossmann-like Domain"/>
    <property type="match status" value="1"/>
</dbReference>
<dbReference type="SMART" id="SM00829">
    <property type="entry name" value="PKS_ER"/>
    <property type="match status" value="1"/>
</dbReference>
<feature type="transmembrane region" description="Helical" evidence="1">
    <location>
        <begin position="175"/>
        <end position="201"/>
    </location>
</feature>
<evidence type="ECO:0000259" key="2">
    <source>
        <dbReference type="SMART" id="SM00829"/>
    </source>
</evidence>